<dbReference type="InterPro" id="IPR037185">
    <property type="entry name" value="EmrE-like"/>
</dbReference>
<evidence type="ECO:0000256" key="2">
    <source>
        <dbReference type="ARBA" id="ARBA00006117"/>
    </source>
</evidence>
<sequence length="267" mass="28309">MLPLWLQKVGKGGFRSQLIGTTIGIVFVAAAIHLVAGYSLAPKVWLLFLLSGFCWSFGQAGQYYCYTHLGVSITMPLSTALQIIGNSAIGGLFFGERSGSRAIELSAVALVLIVAGVFLTNGRGNGLPGARPRDYIILIVSTAGYWLYSTFPLMVQVDTKLEGFLPQSLGMLLSAFLIGLADRKEICDGATVRNISSGLIFSVAAATYLISMTMNGMVSAFVLSQLNVLVSTLIGALALKETKREQVPRVILGLIILIAGAALMVSA</sequence>
<dbReference type="InterPro" id="IPR010651">
    <property type="entry name" value="Sugar_transport"/>
</dbReference>
<accession>A0ABN6SBJ2</accession>
<feature type="transmembrane region" description="Helical" evidence="7">
    <location>
        <begin position="44"/>
        <end position="65"/>
    </location>
</feature>
<evidence type="ECO:0000256" key="4">
    <source>
        <dbReference type="ARBA" id="ARBA00022692"/>
    </source>
</evidence>
<keyword evidence="4 7" id="KW-0812">Transmembrane</keyword>
<proteinExistence type="inferred from homology"/>
<feature type="transmembrane region" description="Helical" evidence="7">
    <location>
        <begin position="192"/>
        <end position="211"/>
    </location>
</feature>
<dbReference type="PANTHER" id="PTHR16119:SF17">
    <property type="entry name" value="TRANSMEMBRANE PROTEIN 144"/>
    <property type="match status" value="1"/>
</dbReference>
<feature type="transmembrane region" description="Helical" evidence="7">
    <location>
        <begin position="77"/>
        <end position="95"/>
    </location>
</feature>
<keyword evidence="9" id="KW-1185">Reference proteome</keyword>
<dbReference type="CDD" id="cd23110">
    <property type="entry name" value="GRP"/>
    <property type="match status" value="1"/>
</dbReference>
<comment type="similarity">
    <text evidence="2">Belongs to the GRP transporter (TC 2.A.7.5) family.</text>
</comment>
<keyword evidence="6 7" id="KW-0472">Membrane</keyword>
<protein>
    <submittedName>
        <fullName evidence="8">Sugar transporter</fullName>
    </submittedName>
</protein>
<comment type="subcellular location">
    <subcellularLocation>
        <location evidence="1">Membrane</location>
        <topology evidence="1">Multi-pass membrane protein</topology>
    </subcellularLocation>
</comment>
<evidence type="ECO:0000256" key="7">
    <source>
        <dbReference type="SAM" id="Phobius"/>
    </source>
</evidence>
<dbReference type="PANTHER" id="PTHR16119">
    <property type="entry name" value="TRANSMEMBRANE PROTEIN 144"/>
    <property type="match status" value="1"/>
</dbReference>
<evidence type="ECO:0000313" key="8">
    <source>
        <dbReference type="EMBL" id="BDR52190.1"/>
    </source>
</evidence>
<dbReference type="Proteomes" id="UP001321766">
    <property type="component" value="Chromosome"/>
</dbReference>
<reference evidence="8 9" key="1">
    <citation type="journal article" date="2023" name="Microbiol. Spectr.">
        <title>Symbiosis of Carpenter Bees with Uncharacterized Lactic Acid Bacteria Showing NAD Auxotrophy.</title>
        <authorList>
            <person name="Kawasaki S."/>
            <person name="Ozawa K."/>
            <person name="Mori T."/>
            <person name="Yamamoto A."/>
            <person name="Ito M."/>
            <person name="Ohkuma M."/>
            <person name="Sakamoto M."/>
            <person name="Matsutani M."/>
        </authorList>
    </citation>
    <scope>NUCLEOTIDE SEQUENCE [LARGE SCALE GENOMIC DNA]</scope>
    <source>
        <strain evidence="8 9">Kim37-2</strain>
    </source>
</reference>
<dbReference type="EMBL" id="AP026798">
    <property type="protein sequence ID" value="BDR52190.1"/>
    <property type="molecule type" value="Genomic_DNA"/>
</dbReference>
<evidence type="ECO:0000256" key="1">
    <source>
        <dbReference type="ARBA" id="ARBA00004141"/>
    </source>
</evidence>
<evidence type="ECO:0000256" key="3">
    <source>
        <dbReference type="ARBA" id="ARBA00022597"/>
    </source>
</evidence>
<evidence type="ECO:0000313" key="9">
    <source>
        <dbReference type="Proteomes" id="UP001321766"/>
    </source>
</evidence>
<dbReference type="SUPFAM" id="SSF103481">
    <property type="entry name" value="Multidrug resistance efflux transporter EmrE"/>
    <property type="match status" value="1"/>
</dbReference>
<dbReference type="Pfam" id="PF06800">
    <property type="entry name" value="Sugar_transport"/>
    <property type="match status" value="1"/>
</dbReference>
<feature type="transmembrane region" description="Helical" evidence="7">
    <location>
        <begin position="101"/>
        <end position="122"/>
    </location>
</feature>
<feature type="transmembrane region" description="Helical" evidence="7">
    <location>
        <begin position="18"/>
        <end position="38"/>
    </location>
</feature>
<feature type="transmembrane region" description="Helical" evidence="7">
    <location>
        <begin position="250"/>
        <end position="266"/>
    </location>
</feature>
<evidence type="ECO:0000256" key="6">
    <source>
        <dbReference type="ARBA" id="ARBA00023136"/>
    </source>
</evidence>
<feature type="transmembrane region" description="Helical" evidence="7">
    <location>
        <begin position="217"/>
        <end position="238"/>
    </location>
</feature>
<evidence type="ECO:0000256" key="5">
    <source>
        <dbReference type="ARBA" id="ARBA00022989"/>
    </source>
</evidence>
<keyword evidence="3 8" id="KW-0813">Transport</keyword>
<keyword evidence="3 8" id="KW-0762">Sugar transport</keyword>
<organism evidence="8 9">
    <name type="scientific">Bombiscardovia nodaiensis</name>
    <dbReference type="NCBI Taxonomy" id="2932181"/>
    <lineage>
        <taxon>Bacteria</taxon>
        <taxon>Bacillati</taxon>
        <taxon>Actinomycetota</taxon>
        <taxon>Actinomycetes</taxon>
        <taxon>Bifidobacteriales</taxon>
        <taxon>Bifidobacteriaceae</taxon>
        <taxon>Bombiscardovia</taxon>
    </lineage>
</organism>
<keyword evidence="5 7" id="KW-1133">Transmembrane helix</keyword>
<feature type="transmembrane region" description="Helical" evidence="7">
    <location>
        <begin position="134"/>
        <end position="151"/>
    </location>
</feature>
<gene>
    <name evidence="8" type="ORF">KIM372_00970</name>
</gene>
<name>A0ABN6SBJ2_9BIFI</name>